<accession>A0A1U7PZS3</accession>
<dbReference type="STRING" id="1121284.SAMN05660493_02293"/>
<protein>
    <submittedName>
        <fullName evidence="3">Uncharacterized protein</fullName>
    </submittedName>
</protein>
<dbReference type="AlphaFoldDB" id="A0A1U7PZS3"/>
<dbReference type="EMBL" id="FTPU01000026">
    <property type="protein sequence ID" value="SIT97572.1"/>
    <property type="molecule type" value="Genomic_DNA"/>
</dbReference>
<dbReference type="Proteomes" id="UP000187261">
    <property type="component" value="Unassembled WGS sequence"/>
</dbReference>
<reference evidence="4" key="1">
    <citation type="submission" date="2016-10" db="EMBL/GenBank/DDBJ databases">
        <authorList>
            <person name="Varghese N."/>
            <person name="Submissions S."/>
        </authorList>
    </citation>
    <scope>NUCLEOTIDE SEQUENCE [LARGE SCALE GENOMIC DNA]</scope>
    <source>
        <strain evidence="4">DSM 19482</strain>
    </source>
</reference>
<evidence type="ECO:0000313" key="4">
    <source>
        <dbReference type="Proteomes" id="UP000187261"/>
    </source>
</evidence>
<evidence type="ECO:0000313" key="3">
    <source>
        <dbReference type="EMBL" id="SIT97572.1"/>
    </source>
</evidence>
<dbReference type="RefSeq" id="WP_076783724.1">
    <property type="nucleotide sequence ID" value="NZ_FTPU01000026.1"/>
</dbReference>
<feature type="transmembrane region" description="Helical" evidence="2">
    <location>
        <begin position="166"/>
        <end position="185"/>
    </location>
</feature>
<evidence type="ECO:0000256" key="2">
    <source>
        <dbReference type="SAM" id="Phobius"/>
    </source>
</evidence>
<feature type="compositionally biased region" description="Polar residues" evidence="1">
    <location>
        <begin position="114"/>
        <end position="137"/>
    </location>
</feature>
<keyword evidence="4" id="KW-1185">Reference proteome</keyword>
<evidence type="ECO:0000256" key="1">
    <source>
        <dbReference type="SAM" id="MobiDB-lite"/>
    </source>
</evidence>
<name>A0A1U7PZS3_9FLAO</name>
<proteinExistence type="predicted"/>
<sequence>MSDIEFSYFQSLKNAIQDKYLETHSPSHDDISKWRGIDIIYFQEDLRQKAKGNISEKTFYTYFKNNAQEKTPRIDMLNILSVYVGYSSWFEFKKKNPVSLPTPKPEIVEEKNSPETAEQINTNQAPESSDLSPTKQQPVSIDNQAVDEINNQIANRSQHSNFLKRYLWLGISIFLFAVVLVLVFYDNLFYKKYTYAFIDADRNSSIKGELDVKIIRENESPILFKVKPNAPFVYETKSKNLKMEISSPFYKSETITRDLTNAPDTENIELKPNEYAVQLYYYSKSIKDFKKKTSELNKLISDNALIYQVVDSDIYGIETLDKQKYISLVTLPTTSLENLEVIDSQMKNGKIVMIKFKITDDEKKK</sequence>
<feature type="region of interest" description="Disordered" evidence="1">
    <location>
        <begin position="101"/>
        <end position="137"/>
    </location>
</feature>
<keyword evidence="2" id="KW-0472">Membrane</keyword>
<keyword evidence="2" id="KW-1133">Transmembrane helix</keyword>
<dbReference type="OrthoDB" id="1272140at2"/>
<gene>
    <name evidence="3" type="ORF">SAMN05660493_02293</name>
</gene>
<organism evidence="3 4">
    <name type="scientific">Epilithonimonas bovis DSM 19482</name>
    <dbReference type="NCBI Taxonomy" id="1121284"/>
    <lineage>
        <taxon>Bacteria</taxon>
        <taxon>Pseudomonadati</taxon>
        <taxon>Bacteroidota</taxon>
        <taxon>Flavobacteriia</taxon>
        <taxon>Flavobacteriales</taxon>
        <taxon>Weeksellaceae</taxon>
        <taxon>Chryseobacterium group</taxon>
        <taxon>Epilithonimonas</taxon>
    </lineage>
</organism>
<keyword evidence="2" id="KW-0812">Transmembrane</keyword>